<evidence type="ECO:0000256" key="1">
    <source>
        <dbReference type="SAM" id="MobiDB-lite"/>
    </source>
</evidence>
<dbReference type="AlphaFoldDB" id="A0A1G9Z194"/>
<organism evidence="2 3">
    <name type="scientific">Allokutzneria albata</name>
    <name type="common">Kibdelosporangium albatum</name>
    <dbReference type="NCBI Taxonomy" id="211114"/>
    <lineage>
        <taxon>Bacteria</taxon>
        <taxon>Bacillati</taxon>
        <taxon>Actinomycetota</taxon>
        <taxon>Actinomycetes</taxon>
        <taxon>Pseudonocardiales</taxon>
        <taxon>Pseudonocardiaceae</taxon>
        <taxon>Allokutzneria</taxon>
    </lineage>
</organism>
<protein>
    <submittedName>
        <fullName evidence="2">Uncharacterized protein</fullName>
    </submittedName>
</protein>
<sequence length="370" mass="39439">MPENDWKGNSGALYDNAFPGWAKFGEAAATNAPGPIGAAAKLIKNGNSYGKDGTPLADIGTIISDASSLITSCTGMALNLRVDPLGWLINQGVSFLVNVITPIKAAIDLVSGNPDALSASAKNFNELSKELLALNKEFSAALSEELKGWEGIAAETARARLRQFENGVRGVAGQSGDIAMALQTSSMVMKVVEDFLKGLLTDVVEWLVITWVAALATAPATLGASTAAASALTTAKVGQKTAQTSAVVTKTWRFIELNQNFMKRTRQRLADSDWTTKFLNEGTGKGGKRAPDFHAAVETAAKDQAMKLVGLDKTKLWEESGKKDEKLEFIDPGKIIGKVSSHGKSIQLGHEYDKQGDSRPVEETKKDLDI</sequence>
<dbReference type="RefSeq" id="WP_052406884.1">
    <property type="nucleotide sequence ID" value="NZ_JOEF01000002.1"/>
</dbReference>
<reference evidence="2 3" key="1">
    <citation type="submission" date="2016-10" db="EMBL/GenBank/DDBJ databases">
        <authorList>
            <person name="de Groot N.N."/>
        </authorList>
    </citation>
    <scope>NUCLEOTIDE SEQUENCE [LARGE SCALE GENOMIC DNA]</scope>
    <source>
        <strain evidence="2 3">DSM 44149</strain>
    </source>
</reference>
<dbReference type="OrthoDB" id="5180306at2"/>
<dbReference type="Gene3D" id="1.10.287.1060">
    <property type="entry name" value="ESAT-6-like"/>
    <property type="match status" value="1"/>
</dbReference>
<dbReference type="Proteomes" id="UP000183376">
    <property type="component" value="Chromosome I"/>
</dbReference>
<name>A0A1G9Z194_ALLAB</name>
<dbReference type="eggNOG" id="COG3266">
    <property type="taxonomic scope" value="Bacteria"/>
</dbReference>
<gene>
    <name evidence="2" type="ORF">SAMN04489726_5158</name>
</gene>
<feature type="compositionally biased region" description="Basic and acidic residues" evidence="1">
    <location>
        <begin position="350"/>
        <end position="370"/>
    </location>
</feature>
<dbReference type="SUPFAM" id="SSF140453">
    <property type="entry name" value="EsxAB dimer-like"/>
    <property type="match status" value="1"/>
</dbReference>
<evidence type="ECO:0000313" key="2">
    <source>
        <dbReference type="EMBL" id="SDN14473.1"/>
    </source>
</evidence>
<proteinExistence type="predicted"/>
<accession>A0A1G9Z194</accession>
<keyword evidence="3" id="KW-1185">Reference proteome</keyword>
<feature type="region of interest" description="Disordered" evidence="1">
    <location>
        <begin position="346"/>
        <end position="370"/>
    </location>
</feature>
<evidence type="ECO:0000313" key="3">
    <source>
        <dbReference type="Proteomes" id="UP000183376"/>
    </source>
</evidence>
<dbReference type="STRING" id="211114.SAMN04489726_5158"/>
<dbReference type="EMBL" id="LT629701">
    <property type="protein sequence ID" value="SDN14473.1"/>
    <property type="molecule type" value="Genomic_DNA"/>
</dbReference>
<dbReference type="InterPro" id="IPR036689">
    <property type="entry name" value="ESAT-6-like_sf"/>
</dbReference>